<reference evidence="6" key="1">
    <citation type="submission" date="2020-08" db="EMBL/GenBank/DDBJ databases">
        <title>Genome public.</title>
        <authorList>
            <person name="Liu C."/>
            <person name="Sun Q."/>
        </authorList>
    </citation>
    <scope>NUCLEOTIDE SEQUENCE</scope>
    <source>
        <strain evidence="6">NSJ-52</strain>
    </source>
</reference>
<organism evidence="6 7">
    <name type="scientific">Lawsonibacter faecis</name>
    <dbReference type="NCBI Taxonomy" id="2763052"/>
    <lineage>
        <taxon>Bacteria</taxon>
        <taxon>Bacillati</taxon>
        <taxon>Bacillota</taxon>
        <taxon>Clostridia</taxon>
        <taxon>Eubacteriales</taxon>
        <taxon>Oscillospiraceae</taxon>
        <taxon>Lawsonibacter</taxon>
    </lineage>
</organism>
<accession>A0A8J6J3D1</accession>
<dbReference type="RefSeq" id="WP_186918153.1">
    <property type="nucleotide sequence ID" value="NZ_JACOPQ010000001.1"/>
</dbReference>
<feature type="domain" description="Enoyl reductase (ER)" evidence="5">
    <location>
        <begin position="8"/>
        <end position="343"/>
    </location>
</feature>
<sequence length="350" mass="37751">MKALYLTGKAQVEMREVPVPQCPDDGLLIKIDSVGLCGSDVRTYSVGSAKISYPVVLGHENAGYVEEVGKNAPGDWKVGDKVVANPAIPCGKCYYCVNKMPGLCDHIQVAGTSFPGGFAQYMAFPGDMLTRGQIIKLPQDADLEPMILAELLASVVKAQDDLKVGMGETVVIVGSGPIGCLHAQIAKLHGATTIIMADLNRERLNKCHSFGGTHFVVSSEEDLVARVMEITGGRGADVCIVAAPSSKPHQQGVELLRKEGRLSLFGGLAKENPWTTMDGNLIHYKRLRIFGAYSYSAADFAKGYELLRAGRIDTAIITHQLPLEQMEDGVRAIQQGEAIKVVLKPWMDVK</sequence>
<dbReference type="InterPro" id="IPR050129">
    <property type="entry name" value="Zn_alcohol_dh"/>
</dbReference>
<dbReference type="Proteomes" id="UP000607645">
    <property type="component" value="Unassembled WGS sequence"/>
</dbReference>
<keyword evidence="3" id="KW-0560">Oxidoreductase</keyword>
<evidence type="ECO:0000256" key="2">
    <source>
        <dbReference type="ARBA" id="ARBA00022833"/>
    </source>
</evidence>
<dbReference type="PANTHER" id="PTHR43401:SF2">
    <property type="entry name" value="L-THREONINE 3-DEHYDROGENASE"/>
    <property type="match status" value="1"/>
</dbReference>
<dbReference type="InterPro" id="IPR002328">
    <property type="entry name" value="ADH_Zn_CS"/>
</dbReference>
<dbReference type="GO" id="GO:0016491">
    <property type="term" value="F:oxidoreductase activity"/>
    <property type="evidence" value="ECO:0007669"/>
    <property type="project" value="UniProtKB-KW"/>
</dbReference>
<dbReference type="SMART" id="SM00829">
    <property type="entry name" value="PKS_ER"/>
    <property type="match status" value="1"/>
</dbReference>
<dbReference type="InterPro" id="IPR020843">
    <property type="entry name" value="ER"/>
</dbReference>
<dbReference type="AlphaFoldDB" id="A0A8J6J3D1"/>
<keyword evidence="1 4" id="KW-0479">Metal-binding</keyword>
<dbReference type="InterPro" id="IPR036291">
    <property type="entry name" value="NAD(P)-bd_dom_sf"/>
</dbReference>
<name>A0A8J6J3D1_9FIRM</name>
<keyword evidence="7" id="KW-1185">Reference proteome</keyword>
<protein>
    <submittedName>
        <fullName evidence="6">Alcohol dehydrogenase catalytic domain-containing protein</fullName>
    </submittedName>
</protein>
<dbReference type="InterPro" id="IPR011032">
    <property type="entry name" value="GroES-like_sf"/>
</dbReference>
<evidence type="ECO:0000313" key="7">
    <source>
        <dbReference type="Proteomes" id="UP000607645"/>
    </source>
</evidence>
<dbReference type="PANTHER" id="PTHR43401">
    <property type="entry name" value="L-THREONINE 3-DEHYDROGENASE"/>
    <property type="match status" value="1"/>
</dbReference>
<dbReference type="Gene3D" id="3.40.50.720">
    <property type="entry name" value="NAD(P)-binding Rossmann-like Domain"/>
    <property type="match status" value="1"/>
</dbReference>
<dbReference type="SUPFAM" id="SSF51735">
    <property type="entry name" value="NAD(P)-binding Rossmann-fold domains"/>
    <property type="match status" value="1"/>
</dbReference>
<comment type="similarity">
    <text evidence="4">Belongs to the zinc-containing alcohol dehydrogenase family.</text>
</comment>
<dbReference type="Gene3D" id="3.90.180.10">
    <property type="entry name" value="Medium-chain alcohol dehydrogenases, catalytic domain"/>
    <property type="match status" value="1"/>
</dbReference>
<dbReference type="InterPro" id="IPR013149">
    <property type="entry name" value="ADH-like_C"/>
</dbReference>
<dbReference type="InterPro" id="IPR013154">
    <property type="entry name" value="ADH-like_N"/>
</dbReference>
<keyword evidence="2 4" id="KW-0862">Zinc</keyword>
<evidence type="ECO:0000256" key="4">
    <source>
        <dbReference type="RuleBase" id="RU361277"/>
    </source>
</evidence>
<evidence type="ECO:0000256" key="1">
    <source>
        <dbReference type="ARBA" id="ARBA00022723"/>
    </source>
</evidence>
<comment type="caution">
    <text evidence="6">The sequence shown here is derived from an EMBL/GenBank/DDBJ whole genome shotgun (WGS) entry which is preliminary data.</text>
</comment>
<dbReference type="Pfam" id="PF08240">
    <property type="entry name" value="ADH_N"/>
    <property type="match status" value="1"/>
</dbReference>
<proteinExistence type="inferred from homology"/>
<evidence type="ECO:0000259" key="5">
    <source>
        <dbReference type="SMART" id="SM00829"/>
    </source>
</evidence>
<evidence type="ECO:0000313" key="6">
    <source>
        <dbReference type="EMBL" id="MBC5735487.1"/>
    </source>
</evidence>
<gene>
    <name evidence="6" type="ORF">H8S62_00510</name>
</gene>
<dbReference type="Pfam" id="PF00107">
    <property type="entry name" value="ADH_zinc_N"/>
    <property type="match status" value="1"/>
</dbReference>
<dbReference type="PROSITE" id="PS00059">
    <property type="entry name" value="ADH_ZINC"/>
    <property type="match status" value="1"/>
</dbReference>
<dbReference type="EMBL" id="JACOPQ010000001">
    <property type="protein sequence ID" value="MBC5735487.1"/>
    <property type="molecule type" value="Genomic_DNA"/>
</dbReference>
<comment type="cofactor">
    <cofactor evidence="4">
        <name>Zn(2+)</name>
        <dbReference type="ChEBI" id="CHEBI:29105"/>
    </cofactor>
</comment>
<dbReference type="SUPFAM" id="SSF50129">
    <property type="entry name" value="GroES-like"/>
    <property type="match status" value="1"/>
</dbReference>
<dbReference type="GO" id="GO:0008270">
    <property type="term" value="F:zinc ion binding"/>
    <property type="evidence" value="ECO:0007669"/>
    <property type="project" value="InterPro"/>
</dbReference>
<evidence type="ECO:0000256" key="3">
    <source>
        <dbReference type="ARBA" id="ARBA00023002"/>
    </source>
</evidence>